<evidence type="ECO:0000256" key="1">
    <source>
        <dbReference type="ARBA" id="ARBA00008779"/>
    </source>
</evidence>
<dbReference type="InterPro" id="IPR017850">
    <property type="entry name" value="Alkaline_phosphatase_core_sf"/>
</dbReference>
<organism evidence="6 7">
    <name type="scientific">Bionectria ochroleuca</name>
    <name type="common">Gliocladium roseum</name>
    <dbReference type="NCBI Taxonomy" id="29856"/>
    <lineage>
        <taxon>Eukaryota</taxon>
        <taxon>Fungi</taxon>
        <taxon>Dikarya</taxon>
        <taxon>Ascomycota</taxon>
        <taxon>Pezizomycotina</taxon>
        <taxon>Sordariomycetes</taxon>
        <taxon>Hypocreomycetidae</taxon>
        <taxon>Hypocreales</taxon>
        <taxon>Bionectriaceae</taxon>
        <taxon>Clonostachys</taxon>
    </lineage>
</organism>
<dbReference type="SUPFAM" id="SSF53649">
    <property type="entry name" value="Alkaline phosphatase-like"/>
    <property type="match status" value="1"/>
</dbReference>
<feature type="domain" description="Choline sulfatase enzyme C-terminal" evidence="5">
    <location>
        <begin position="464"/>
        <end position="515"/>
    </location>
</feature>
<dbReference type="PROSITE" id="PS00149">
    <property type="entry name" value="SULFATASE_2"/>
    <property type="match status" value="1"/>
</dbReference>
<dbReference type="InterPro" id="IPR000917">
    <property type="entry name" value="Sulfatase_N"/>
</dbReference>
<dbReference type="InterPro" id="IPR024607">
    <property type="entry name" value="Sulfatase_CS"/>
</dbReference>
<keyword evidence="3" id="KW-0378">Hydrolase</keyword>
<dbReference type="Pfam" id="PF00884">
    <property type="entry name" value="Sulfatase"/>
    <property type="match status" value="1"/>
</dbReference>
<keyword evidence="7" id="KW-1185">Reference proteome</keyword>
<evidence type="ECO:0000256" key="2">
    <source>
        <dbReference type="ARBA" id="ARBA00022723"/>
    </source>
</evidence>
<keyword evidence="2" id="KW-0479">Metal-binding</keyword>
<protein>
    <recommendedName>
        <fullName evidence="8">Sulfatase N-terminal domain-containing protein</fullName>
    </recommendedName>
</protein>
<feature type="domain" description="Sulfatase N-terminal" evidence="4">
    <location>
        <begin position="7"/>
        <end position="363"/>
    </location>
</feature>
<accession>A0ABY6UN48</accession>
<dbReference type="Gene3D" id="3.40.720.10">
    <property type="entry name" value="Alkaline Phosphatase, subunit A"/>
    <property type="match status" value="1"/>
</dbReference>
<reference evidence="6 7" key="1">
    <citation type="submission" date="2019-06" db="EMBL/GenBank/DDBJ databases">
        <authorList>
            <person name="Broberg M."/>
        </authorList>
    </citation>
    <scope>NUCLEOTIDE SEQUENCE [LARGE SCALE GENOMIC DNA]</scope>
</reference>
<evidence type="ECO:0000259" key="4">
    <source>
        <dbReference type="Pfam" id="PF00884"/>
    </source>
</evidence>
<dbReference type="PANTHER" id="PTHR45953:SF1">
    <property type="entry name" value="IDURONATE 2-SULFATASE"/>
    <property type="match status" value="1"/>
</dbReference>
<sequence>MANQQKPNIVLVMCDQLTAIALSSYGNKVTKTPNIDALAAQGTVFENAYCNYPLCAPSRFAMMSGRLPSKIGAFDNGAEFPAAVPTIAHYLRDAGYYTCISGKMHFVGPDQHHGYEDRLTTEIYPSDFGWVPPQTYEDMDAAGKGAEGKVPFGVSSVETIADAQALARSQQFDYDEEVARRAVQHIFDWRRYSTDGRPLFMTVSFTQPHDPYVITKEFWNLYTNEEIDEPLTPKIPLDQMDPHSRQLYFHYSLDKFDVTDEIYRRARRGYYGMISYVDSKLGELRQALGEAGIADNTIIMFTSDHGDMIGERGLWFKKNVFEPSVRVPLIMYRPQAVKSDLSRVSAPVSLVDVLPTLVELATGSTAAIFTEYEGSSLMPLLKKDDPDRDIMVEHLDGATPAPRVMIRQGMRKIVVSDAFQTQFYDLETDPTETNDLACDPTRKEEVERLEAVVRQRWDLKRLRQEVINSQRKHQFIYRAMQQGKHRSWEHYPDAIRDHTRFVRSGERFPEVERRSYLRYAEGDY</sequence>
<dbReference type="PANTHER" id="PTHR45953">
    <property type="entry name" value="IDURONATE 2-SULFATASE"/>
    <property type="match status" value="1"/>
</dbReference>
<dbReference type="EMBL" id="CABFNS010000833">
    <property type="protein sequence ID" value="VUC31675.1"/>
    <property type="molecule type" value="Genomic_DNA"/>
</dbReference>
<evidence type="ECO:0000313" key="6">
    <source>
        <dbReference type="EMBL" id="VUC31675.1"/>
    </source>
</evidence>
<dbReference type="InterPro" id="IPR025863">
    <property type="entry name" value="Choline_sulf_C_dom"/>
</dbReference>
<dbReference type="Pfam" id="PF12411">
    <property type="entry name" value="Choline_sulf_C"/>
    <property type="match status" value="1"/>
</dbReference>
<dbReference type="Proteomes" id="UP000766486">
    <property type="component" value="Unassembled WGS sequence"/>
</dbReference>
<name>A0ABY6UN48_BIOOC</name>
<dbReference type="NCBIfam" id="TIGR03417">
    <property type="entry name" value="chol_sulfatase"/>
    <property type="match status" value="1"/>
</dbReference>
<comment type="similarity">
    <text evidence="1">Belongs to the sulfatase family.</text>
</comment>
<proteinExistence type="inferred from homology"/>
<evidence type="ECO:0000313" key="7">
    <source>
        <dbReference type="Proteomes" id="UP000766486"/>
    </source>
</evidence>
<evidence type="ECO:0000259" key="5">
    <source>
        <dbReference type="Pfam" id="PF12411"/>
    </source>
</evidence>
<evidence type="ECO:0000256" key="3">
    <source>
        <dbReference type="ARBA" id="ARBA00022801"/>
    </source>
</evidence>
<gene>
    <name evidence="6" type="ORF">CLO192961_LOCUS305672</name>
</gene>
<evidence type="ECO:0008006" key="8">
    <source>
        <dbReference type="Google" id="ProtNLM"/>
    </source>
</evidence>
<comment type="caution">
    <text evidence="6">The sequence shown here is derived from an EMBL/GenBank/DDBJ whole genome shotgun (WGS) entry which is preliminary data.</text>
</comment>
<dbReference type="InterPro" id="IPR017785">
    <property type="entry name" value="Choline-sulfatase"/>
</dbReference>
<dbReference type="CDD" id="cd16032">
    <property type="entry name" value="choline-sulfatase"/>
    <property type="match status" value="1"/>
</dbReference>